<dbReference type="Pfam" id="PF03458">
    <property type="entry name" value="Gly_transporter"/>
    <property type="match status" value="2"/>
</dbReference>
<evidence type="ECO:0000259" key="8">
    <source>
        <dbReference type="Pfam" id="PF03458"/>
    </source>
</evidence>
<keyword evidence="10" id="KW-1185">Reference proteome</keyword>
<feature type="transmembrane region" description="Helical" evidence="7">
    <location>
        <begin position="65"/>
        <end position="81"/>
    </location>
</feature>
<accession>A0A4Q1D0D3</accession>
<feature type="domain" description="Glycine transporter" evidence="8">
    <location>
        <begin position="94"/>
        <end position="166"/>
    </location>
</feature>
<evidence type="ECO:0000256" key="7">
    <source>
        <dbReference type="SAM" id="Phobius"/>
    </source>
</evidence>
<keyword evidence="6 7" id="KW-0472">Membrane</keyword>
<comment type="similarity">
    <text evidence="2">Belongs to the UPF0126 family.</text>
</comment>
<feature type="transmembrane region" description="Helical" evidence="7">
    <location>
        <begin position="6"/>
        <end position="26"/>
    </location>
</feature>
<evidence type="ECO:0000256" key="1">
    <source>
        <dbReference type="ARBA" id="ARBA00004651"/>
    </source>
</evidence>
<evidence type="ECO:0000313" key="9">
    <source>
        <dbReference type="EMBL" id="RXK81056.1"/>
    </source>
</evidence>
<evidence type="ECO:0000256" key="3">
    <source>
        <dbReference type="ARBA" id="ARBA00022475"/>
    </source>
</evidence>
<comment type="caution">
    <text evidence="9">The sequence shown here is derived from an EMBL/GenBank/DDBJ whole genome shotgun (WGS) entry which is preliminary data.</text>
</comment>
<dbReference type="InterPro" id="IPR005115">
    <property type="entry name" value="Gly_transporter"/>
</dbReference>
<feature type="transmembrane region" description="Helical" evidence="7">
    <location>
        <begin position="173"/>
        <end position="192"/>
    </location>
</feature>
<comment type="subcellular location">
    <subcellularLocation>
        <location evidence="1">Cell membrane</location>
        <topology evidence="1">Multi-pass membrane protein</topology>
    </subcellularLocation>
</comment>
<reference evidence="9 10" key="1">
    <citation type="submission" date="2019-01" db="EMBL/GenBank/DDBJ databases">
        <title>Filimonas sp. strain TTM-71.</title>
        <authorList>
            <person name="Chen W.-M."/>
        </authorList>
    </citation>
    <scope>NUCLEOTIDE SEQUENCE [LARGE SCALE GENOMIC DNA]</scope>
    <source>
        <strain evidence="9 10">TTM-71</strain>
    </source>
</reference>
<dbReference type="PANTHER" id="PTHR30506:SF3">
    <property type="entry name" value="UPF0126 INNER MEMBRANE PROTEIN YADS-RELATED"/>
    <property type="match status" value="1"/>
</dbReference>
<dbReference type="OrthoDB" id="9791874at2"/>
<feature type="transmembrane region" description="Helical" evidence="7">
    <location>
        <begin position="151"/>
        <end position="167"/>
    </location>
</feature>
<evidence type="ECO:0000313" key="10">
    <source>
        <dbReference type="Proteomes" id="UP000290545"/>
    </source>
</evidence>
<keyword evidence="4 7" id="KW-0812">Transmembrane</keyword>
<organism evidence="9 10">
    <name type="scientific">Filimonas effusa</name>
    <dbReference type="NCBI Taxonomy" id="2508721"/>
    <lineage>
        <taxon>Bacteria</taxon>
        <taxon>Pseudomonadati</taxon>
        <taxon>Bacteroidota</taxon>
        <taxon>Chitinophagia</taxon>
        <taxon>Chitinophagales</taxon>
        <taxon>Chitinophagaceae</taxon>
        <taxon>Filimonas</taxon>
    </lineage>
</organism>
<dbReference type="Proteomes" id="UP000290545">
    <property type="component" value="Unassembled WGS sequence"/>
</dbReference>
<evidence type="ECO:0000256" key="6">
    <source>
        <dbReference type="ARBA" id="ARBA00023136"/>
    </source>
</evidence>
<keyword evidence="5 7" id="KW-1133">Transmembrane helix</keyword>
<gene>
    <name evidence="9" type="ORF">ESB13_22035</name>
</gene>
<dbReference type="AlphaFoldDB" id="A0A4Q1D0D3"/>
<dbReference type="EMBL" id="SDHZ01000005">
    <property type="protein sequence ID" value="RXK81056.1"/>
    <property type="molecule type" value="Genomic_DNA"/>
</dbReference>
<feature type="domain" description="Glycine transporter" evidence="8">
    <location>
        <begin position="8"/>
        <end position="81"/>
    </location>
</feature>
<evidence type="ECO:0000256" key="4">
    <source>
        <dbReference type="ARBA" id="ARBA00022692"/>
    </source>
</evidence>
<dbReference type="PANTHER" id="PTHR30506">
    <property type="entry name" value="INNER MEMBRANE PROTEIN"/>
    <property type="match status" value="1"/>
</dbReference>
<dbReference type="GO" id="GO:0005886">
    <property type="term" value="C:plasma membrane"/>
    <property type="evidence" value="ECO:0007669"/>
    <property type="project" value="UniProtKB-SubCell"/>
</dbReference>
<proteinExistence type="inferred from homology"/>
<protein>
    <submittedName>
        <fullName evidence="9">Trimeric intracellular cation channel family protein</fullName>
    </submittedName>
</protein>
<feature type="transmembrane region" description="Helical" evidence="7">
    <location>
        <begin position="33"/>
        <end position="53"/>
    </location>
</feature>
<evidence type="ECO:0000256" key="5">
    <source>
        <dbReference type="ARBA" id="ARBA00022989"/>
    </source>
</evidence>
<sequence>MPFSASFIIEILGTISFTVSGVYSALQKRLDILGVLVIAFVTATGGGTIRDVLIGVTPVTWMRDLTLPCVILITTPATIIFRKKVRDYKITLFLFDAIGLGLFTIIGLQKGLSVSLHPAVCVVLGTVTGCFGSVVRDVLLNQIPTLFRTEIYATPSIAGGILYFVLLPVVDKTVVEVICIIFISGIRIIAFTRKWRFPSFL</sequence>
<evidence type="ECO:0000256" key="2">
    <source>
        <dbReference type="ARBA" id="ARBA00008193"/>
    </source>
</evidence>
<keyword evidence="3" id="KW-1003">Cell membrane</keyword>
<feature type="transmembrane region" description="Helical" evidence="7">
    <location>
        <begin position="88"/>
        <end position="108"/>
    </location>
</feature>
<feature type="transmembrane region" description="Helical" evidence="7">
    <location>
        <begin position="114"/>
        <end position="139"/>
    </location>
</feature>
<name>A0A4Q1D0D3_9BACT</name>